<evidence type="ECO:0000313" key="2">
    <source>
        <dbReference type="Proteomes" id="UP001225596"/>
    </source>
</evidence>
<evidence type="ECO:0000313" key="1">
    <source>
        <dbReference type="EMBL" id="MDQ9169320.1"/>
    </source>
</evidence>
<gene>
    <name evidence="1" type="ORF">Q8A64_02730</name>
</gene>
<protein>
    <submittedName>
        <fullName evidence="1">Uncharacterized protein</fullName>
    </submittedName>
</protein>
<name>A0ABU1BJZ4_9BURK</name>
<reference evidence="1 2" key="1">
    <citation type="submission" date="2023-08" db="EMBL/GenBank/DDBJ databases">
        <title>Oxalobacteraceae gen .nov., isolated from river sludge outside the plant.</title>
        <authorList>
            <person name="Zhao S.Y."/>
        </authorList>
    </citation>
    <scope>NUCLEOTIDE SEQUENCE [LARGE SCALE GENOMIC DNA]</scope>
    <source>
        <strain evidence="1 2">R-40</strain>
    </source>
</reference>
<dbReference type="EMBL" id="JAUYVH010000001">
    <property type="protein sequence ID" value="MDQ9169320.1"/>
    <property type="molecule type" value="Genomic_DNA"/>
</dbReference>
<dbReference type="Proteomes" id="UP001225596">
    <property type="component" value="Unassembled WGS sequence"/>
</dbReference>
<sequence>MSKPTAFAAPLELTEKAKTPAGLMRVVLDSYASGALSVELIPEAKEPDLAATPLMLSADAPEANQLARGEFVAACTDAALAHALLHRGLFRETGRHLAGVSVWTLQGLAMIEFLSAFQPPVAASRVSFPSHLFQDKEFEPQAQKRLIQAFEADGYTRHSAQGAAVWVLKQYCATKKLPFIVYLLKDQDAVAGVLVCKRGFAASIAERESHMGHTVQMVYESPTYS</sequence>
<dbReference type="RefSeq" id="WP_338435192.1">
    <property type="nucleotide sequence ID" value="NZ_JAUYVH010000001.1"/>
</dbReference>
<comment type="caution">
    <text evidence="1">The sequence shown here is derived from an EMBL/GenBank/DDBJ whole genome shotgun (WGS) entry which is preliminary data.</text>
</comment>
<accession>A0ABU1BJZ4</accession>
<organism evidence="1 2">
    <name type="scientific">Keguizhuia sedimenti</name>
    <dbReference type="NCBI Taxonomy" id="3064264"/>
    <lineage>
        <taxon>Bacteria</taxon>
        <taxon>Pseudomonadati</taxon>
        <taxon>Pseudomonadota</taxon>
        <taxon>Betaproteobacteria</taxon>
        <taxon>Burkholderiales</taxon>
        <taxon>Oxalobacteraceae</taxon>
        <taxon>Keguizhuia</taxon>
    </lineage>
</organism>
<proteinExistence type="predicted"/>
<keyword evidence="2" id="KW-1185">Reference proteome</keyword>